<name>A0AAE0S6Y3_9BIVA</name>
<feature type="chain" id="PRO_5042269590" description="Peptidase S1 domain-containing protein" evidence="8">
    <location>
        <begin position="19"/>
        <end position="268"/>
    </location>
</feature>
<dbReference type="PANTHER" id="PTHR24256">
    <property type="entry name" value="TRYPTASE-RELATED"/>
    <property type="match status" value="1"/>
</dbReference>
<dbReference type="FunFam" id="2.40.10.10:FF:000120">
    <property type="entry name" value="Putative serine protease"/>
    <property type="match status" value="1"/>
</dbReference>
<protein>
    <recommendedName>
        <fullName evidence="9">Peptidase S1 domain-containing protein</fullName>
    </recommendedName>
</protein>
<dbReference type="GO" id="GO:0006508">
    <property type="term" value="P:proteolysis"/>
    <property type="evidence" value="ECO:0007669"/>
    <property type="project" value="UniProtKB-KW"/>
</dbReference>
<dbReference type="EMBL" id="JAEAOA010001647">
    <property type="protein sequence ID" value="KAK3586347.1"/>
    <property type="molecule type" value="Genomic_DNA"/>
</dbReference>
<dbReference type="InterPro" id="IPR018114">
    <property type="entry name" value="TRYPSIN_HIS"/>
</dbReference>
<evidence type="ECO:0000256" key="7">
    <source>
        <dbReference type="RuleBase" id="RU363034"/>
    </source>
</evidence>
<keyword evidence="3 7" id="KW-0378">Hydrolase</keyword>
<sequence length="268" mass="30258">MQIIILSFLCFLPAFLAAENFEKDVLLPRISGGEDVYPYDFPWQTSIQYHTGYHFCGGALIDAYWVLTAAHCMDNQQPNQIRVVLGEHTLSVTEETEQYRNISRIIVNPFFNGARPEFNYFLPYDLALLELTTPVNLNYYVKPISLPDQNLSYSKRVCIVTGWGKTGVNADGSDILQMAEINTLDNNVCRYTWGYYIYYGNICVYTYGVTPCQGDSGGPLVCLDTKGYVLAGISSWGDVDCGDHPSIYTRITENLAWIHDVIDNDGHH</sequence>
<keyword evidence="4 7" id="KW-0720">Serine protease</keyword>
<dbReference type="PROSITE" id="PS50240">
    <property type="entry name" value="TRYPSIN_DOM"/>
    <property type="match status" value="1"/>
</dbReference>
<keyword evidence="5" id="KW-1015">Disulfide bond</keyword>
<dbReference type="Pfam" id="PF00089">
    <property type="entry name" value="Trypsin"/>
    <property type="match status" value="1"/>
</dbReference>
<evidence type="ECO:0000256" key="1">
    <source>
        <dbReference type="ARBA" id="ARBA00022670"/>
    </source>
</evidence>
<evidence type="ECO:0000256" key="4">
    <source>
        <dbReference type="ARBA" id="ARBA00022825"/>
    </source>
</evidence>
<keyword evidence="11" id="KW-1185">Reference proteome</keyword>
<evidence type="ECO:0000256" key="8">
    <source>
        <dbReference type="SAM" id="SignalP"/>
    </source>
</evidence>
<reference evidence="10" key="1">
    <citation type="journal article" date="2021" name="Genome Biol. Evol.">
        <title>A High-Quality Reference Genome for a Parasitic Bivalve with Doubly Uniparental Inheritance (Bivalvia: Unionida).</title>
        <authorList>
            <person name="Smith C.H."/>
        </authorList>
    </citation>
    <scope>NUCLEOTIDE SEQUENCE</scope>
    <source>
        <strain evidence="10">CHS0354</strain>
    </source>
</reference>
<organism evidence="10 11">
    <name type="scientific">Potamilus streckersoni</name>
    <dbReference type="NCBI Taxonomy" id="2493646"/>
    <lineage>
        <taxon>Eukaryota</taxon>
        <taxon>Metazoa</taxon>
        <taxon>Spiralia</taxon>
        <taxon>Lophotrochozoa</taxon>
        <taxon>Mollusca</taxon>
        <taxon>Bivalvia</taxon>
        <taxon>Autobranchia</taxon>
        <taxon>Heteroconchia</taxon>
        <taxon>Palaeoheterodonta</taxon>
        <taxon>Unionida</taxon>
        <taxon>Unionoidea</taxon>
        <taxon>Unionidae</taxon>
        <taxon>Ambleminae</taxon>
        <taxon>Lampsilini</taxon>
        <taxon>Potamilus</taxon>
    </lineage>
</organism>
<dbReference type="InterPro" id="IPR043504">
    <property type="entry name" value="Peptidase_S1_PA_chymotrypsin"/>
</dbReference>
<evidence type="ECO:0000313" key="11">
    <source>
        <dbReference type="Proteomes" id="UP001195483"/>
    </source>
</evidence>
<dbReference type="GO" id="GO:0004252">
    <property type="term" value="F:serine-type endopeptidase activity"/>
    <property type="evidence" value="ECO:0007669"/>
    <property type="project" value="InterPro"/>
</dbReference>
<evidence type="ECO:0000256" key="5">
    <source>
        <dbReference type="ARBA" id="ARBA00023157"/>
    </source>
</evidence>
<dbReference type="InterPro" id="IPR009003">
    <property type="entry name" value="Peptidase_S1_PA"/>
</dbReference>
<gene>
    <name evidence="10" type="ORF">CHS0354_027314</name>
</gene>
<accession>A0AAE0S6Y3</accession>
<dbReference type="SUPFAM" id="SSF50494">
    <property type="entry name" value="Trypsin-like serine proteases"/>
    <property type="match status" value="1"/>
</dbReference>
<evidence type="ECO:0000259" key="9">
    <source>
        <dbReference type="PROSITE" id="PS50240"/>
    </source>
</evidence>
<dbReference type="InterPro" id="IPR001314">
    <property type="entry name" value="Peptidase_S1A"/>
</dbReference>
<reference evidence="10" key="2">
    <citation type="journal article" date="2021" name="Genome Biol. Evol.">
        <title>Developing a high-quality reference genome for a parasitic bivalve with doubly uniparental inheritance (Bivalvia: Unionida).</title>
        <authorList>
            <person name="Smith C.H."/>
        </authorList>
    </citation>
    <scope>NUCLEOTIDE SEQUENCE</scope>
    <source>
        <strain evidence="10">CHS0354</strain>
        <tissue evidence="10">Mantle</tissue>
    </source>
</reference>
<evidence type="ECO:0000256" key="6">
    <source>
        <dbReference type="ARBA" id="ARBA00024195"/>
    </source>
</evidence>
<evidence type="ECO:0000256" key="3">
    <source>
        <dbReference type="ARBA" id="ARBA00022801"/>
    </source>
</evidence>
<dbReference type="PROSITE" id="PS00135">
    <property type="entry name" value="TRYPSIN_SER"/>
    <property type="match status" value="1"/>
</dbReference>
<feature type="domain" description="Peptidase S1" evidence="9">
    <location>
        <begin position="30"/>
        <end position="263"/>
    </location>
</feature>
<reference evidence="10" key="3">
    <citation type="submission" date="2023-05" db="EMBL/GenBank/DDBJ databases">
        <authorList>
            <person name="Smith C.H."/>
        </authorList>
    </citation>
    <scope>NUCLEOTIDE SEQUENCE</scope>
    <source>
        <strain evidence="10">CHS0354</strain>
        <tissue evidence="10">Mantle</tissue>
    </source>
</reference>
<proteinExistence type="inferred from homology"/>
<dbReference type="InterPro" id="IPR051487">
    <property type="entry name" value="Ser/Thr_Proteases_Immune/Dev"/>
</dbReference>
<keyword evidence="1 7" id="KW-0645">Protease</keyword>
<dbReference type="AlphaFoldDB" id="A0AAE0S6Y3"/>
<dbReference type="InterPro" id="IPR033116">
    <property type="entry name" value="TRYPSIN_SER"/>
</dbReference>
<dbReference type="PRINTS" id="PR00722">
    <property type="entry name" value="CHYMOTRYPSIN"/>
</dbReference>
<dbReference type="CDD" id="cd00190">
    <property type="entry name" value="Tryp_SPc"/>
    <property type="match status" value="1"/>
</dbReference>
<dbReference type="PROSITE" id="PS00134">
    <property type="entry name" value="TRYPSIN_HIS"/>
    <property type="match status" value="1"/>
</dbReference>
<evidence type="ECO:0000313" key="10">
    <source>
        <dbReference type="EMBL" id="KAK3586347.1"/>
    </source>
</evidence>
<comment type="caution">
    <text evidence="10">The sequence shown here is derived from an EMBL/GenBank/DDBJ whole genome shotgun (WGS) entry which is preliminary data.</text>
</comment>
<comment type="similarity">
    <text evidence="6">Belongs to the peptidase S1 family. CLIP subfamily.</text>
</comment>
<dbReference type="SMART" id="SM00020">
    <property type="entry name" value="Tryp_SPc"/>
    <property type="match status" value="1"/>
</dbReference>
<dbReference type="InterPro" id="IPR001254">
    <property type="entry name" value="Trypsin_dom"/>
</dbReference>
<keyword evidence="2 8" id="KW-0732">Signal</keyword>
<dbReference type="Gene3D" id="2.40.10.10">
    <property type="entry name" value="Trypsin-like serine proteases"/>
    <property type="match status" value="1"/>
</dbReference>
<dbReference type="Proteomes" id="UP001195483">
    <property type="component" value="Unassembled WGS sequence"/>
</dbReference>
<feature type="signal peptide" evidence="8">
    <location>
        <begin position="1"/>
        <end position="18"/>
    </location>
</feature>
<evidence type="ECO:0000256" key="2">
    <source>
        <dbReference type="ARBA" id="ARBA00022729"/>
    </source>
</evidence>